<evidence type="ECO:0000313" key="3">
    <source>
        <dbReference type="WBParaSite" id="TMUE_3000011912.1"/>
    </source>
</evidence>
<reference evidence="3" key="1">
    <citation type="submission" date="2019-12" db="UniProtKB">
        <authorList>
            <consortium name="WormBaseParasite"/>
        </authorList>
    </citation>
    <scope>IDENTIFICATION</scope>
</reference>
<protein>
    <submittedName>
        <fullName evidence="3">Uncharacterized protein</fullName>
    </submittedName>
</protein>
<sequence>MEIPQSPCLVLSVTENHLGKGQQNVGNRGRREIAQIICAKEIALMATLLQKQKNRYSAEDGTKGGPKNYAYNNPPLNGCSCRPWIQ</sequence>
<accession>A0A5S6QYC2</accession>
<proteinExistence type="predicted"/>
<name>A0A5S6QYC2_TRIMR</name>
<dbReference type="WBParaSite" id="TMUE_3000011912.1">
    <property type="protein sequence ID" value="TMUE_3000011912.1"/>
    <property type="gene ID" value="WBGene00291039"/>
</dbReference>
<dbReference type="AlphaFoldDB" id="A0A5S6QYC2"/>
<feature type="region of interest" description="Disordered" evidence="1">
    <location>
        <begin position="55"/>
        <end position="77"/>
    </location>
</feature>
<evidence type="ECO:0000256" key="1">
    <source>
        <dbReference type="SAM" id="MobiDB-lite"/>
    </source>
</evidence>
<dbReference type="Proteomes" id="UP000046395">
    <property type="component" value="Unassembled WGS sequence"/>
</dbReference>
<evidence type="ECO:0000313" key="2">
    <source>
        <dbReference type="Proteomes" id="UP000046395"/>
    </source>
</evidence>
<organism evidence="2 3">
    <name type="scientific">Trichuris muris</name>
    <name type="common">Mouse whipworm</name>
    <dbReference type="NCBI Taxonomy" id="70415"/>
    <lineage>
        <taxon>Eukaryota</taxon>
        <taxon>Metazoa</taxon>
        <taxon>Ecdysozoa</taxon>
        <taxon>Nematoda</taxon>
        <taxon>Enoplea</taxon>
        <taxon>Dorylaimia</taxon>
        <taxon>Trichinellida</taxon>
        <taxon>Trichuridae</taxon>
        <taxon>Trichuris</taxon>
    </lineage>
</organism>
<keyword evidence="2" id="KW-1185">Reference proteome</keyword>